<feature type="transmembrane region" description="Helical" evidence="12">
    <location>
        <begin position="6"/>
        <end position="27"/>
    </location>
</feature>
<dbReference type="PANTHER" id="PTHR43047">
    <property type="entry name" value="TWO-COMPONENT HISTIDINE PROTEIN KINASE"/>
    <property type="match status" value="1"/>
</dbReference>
<keyword evidence="6" id="KW-0808">Transferase</keyword>
<dbReference type="EC" id="2.7.13.3" evidence="3"/>
<evidence type="ECO:0000256" key="4">
    <source>
        <dbReference type="ARBA" id="ARBA00022475"/>
    </source>
</evidence>
<keyword evidence="7" id="KW-0547">Nucleotide-binding</keyword>
<evidence type="ECO:0000256" key="5">
    <source>
        <dbReference type="ARBA" id="ARBA00022553"/>
    </source>
</evidence>
<gene>
    <name evidence="14" type="ORF">Dform_01657</name>
</gene>
<evidence type="ECO:0000313" key="15">
    <source>
        <dbReference type="Proteomes" id="UP000185934"/>
    </source>
</evidence>
<dbReference type="CDD" id="cd00082">
    <property type="entry name" value="HisKA"/>
    <property type="match status" value="1"/>
</dbReference>
<dbReference type="InterPro" id="IPR005467">
    <property type="entry name" value="His_kinase_dom"/>
</dbReference>
<reference evidence="15" key="1">
    <citation type="submission" date="2016-11" db="EMBL/GenBank/DDBJ databases">
        <title>Dehalogenimonas formicexedens sp. nov., a chlorinated alkane respiring bacterium isolated from contaminated groundwater.</title>
        <authorList>
            <person name="Key T.A."/>
            <person name="Bowman K.S."/>
            <person name="Lee I."/>
            <person name="Chun J."/>
            <person name="Albuquerque L."/>
            <person name="da Costa M.S."/>
            <person name="Rainey F.A."/>
            <person name="Moe W.M."/>
        </authorList>
    </citation>
    <scope>NUCLEOTIDE SEQUENCE [LARGE SCALE GENOMIC DNA]</scope>
    <source>
        <strain evidence="15">NSZ-14</strain>
    </source>
</reference>
<keyword evidence="12" id="KW-1133">Transmembrane helix</keyword>
<dbReference type="FunFam" id="1.10.287.130:FF:000038">
    <property type="entry name" value="Sensory transduction histidine kinase"/>
    <property type="match status" value="1"/>
</dbReference>
<feature type="transmembrane region" description="Helical" evidence="12">
    <location>
        <begin position="34"/>
        <end position="54"/>
    </location>
</feature>
<keyword evidence="10" id="KW-0902">Two-component regulatory system</keyword>
<sequence length="816" mass="90354">MNLFFDIHVILPLAALATGVILSIQVWKSRRKPLVTNFLILMASLIAWSFAAIMEQATPDLAGKTFWIYFSYFGIVPLPIAWLCFCLRYASKEKWITPRNIVAISVLPVVTLILVWTNSAHHLMWKDIWLNTSGNHPVDEVTHGAWFWVFASYSYVLLATGTWNLFNLMRHSTGIYRNQIMVMFLGTFVPWLGNALFLMAPSMFSSVDPTPLAFAITGVVFYFGLSRFHLVEVAPVARDAIFNSILDGVIVLDTARLVIDLNSAARAMLVPDHADIIGKPLASILPQLMYINFEKLPAGGQRTSAVTTRAGEQRIQDVLITGIKTHKRVSGYLVILHDNTESYKAEIARREKIVLETELVERKKAAEIVQYRLYLEQTIAGISSRFATTADLNTAIDESLSDIGYLSGASRAYLYRASEDGRSMSNTNEWCARDVDSLKHNLQNLPISKFSWWIEKLNSGETILVRDVSQLPPEAAAEKSLMDNQSISSTVAMPLRGKGKLLGFMGIDNISNSSSWTEKDLSVLRVSAEIIGSAIERHDAALELTKLNRALFRMNAQLEARVEERTRQLEETAIEANAANQAKSDFLASMSHELRTPLNAVIGFSQVLEEQIFGSLNEKQAEYVTNILGSGQHLLCLINDILDLSKIEAGKSHLELSDISIGPLIQESLLMIKEKAAKKHVKLKTSLNPGAAADELQADARKIKQVLFNLLSNAIKFTPDDGRITIEANRIDGHLRVSVSDTGIGIPSESQGKMFTDFYQVQGGLLSKTPGTGLGLAISKRLVEMHGGSIWVQSEGSNKGATFTFEIPVQQKGAEN</sequence>
<evidence type="ECO:0000256" key="1">
    <source>
        <dbReference type="ARBA" id="ARBA00000085"/>
    </source>
</evidence>
<proteinExistence type="predicted"/>
<dbReference type="InterPro" id="IPR003661">
    <property type="entry name" value="HisK_dim/P_dom"/>
</dbReference>
<dbReference type="GO" id="GO:0005524">
    <property type="term" value="F:ATP binding"/>
    <property type="evidence" value="ECO:0007669"/>
    <property type="project" value="UniProtKB-KW"/>
</dbReference>
<dbReference type="SUPFAM" id="SSF55781">
    <property type="entry name" value="GAF domain-like"/>
    <property type="match status" value="1"/>
</dbReference>
<feature type="transmembrane region" description="Helical" evidence="12">
    <location>
        <begin position="66"/>
        <end position="89"/>
    </location>
</feature>
<feature type="transmembrane region" description="Helical" evidence="12">
    <location>
        <begin position="101"/>
        <end position="125"/>
    </location>
</feature>
<dbReference type="InterPro" id="IPR013656">
    <property type="entry name" value="PAS_4"/>
</dbReference>
<evidence type="ECO:0000256" key="10">
    <source>
        <dbReference type="ARBA" id="ARBA00023012"/>
    </source>
</evidence>
<dbReference type="SUPFAM" id="SSF47384">
    <property type="entry name" value="Homodimeric domain of signal transducing histidine kinase"/>
    <property type="match status" value="1"/>
</dbReference>
<dbReference type="InterPro" id="IPR029016">
    <property type="entry name" value="GAF-like_dom_sf"/>
</dbReference>
<dbReference type="Gene3D" id="3.30.450.20">
    <property type="entry name" value="PAS domain"/>
    <property type="match status" value="1"/>
</dbReference>
<evidence type="ECO:0000256" key="7">
    <source>
        <dbReference type="ARBA" id="ARBA00022741"/>
    </source>
</evidence>
<evidence type="ECO:0000256" key="3">
    <source>
        <dbReference type="ARBA" id="ARBA00012438"/>
    </source>
</evidence>
<dbReference type="PROSITE" id="PS50109">
    <property type="entry name" value="HIS_KIN"/>
    <property type="match status" value="1"/>
</dbReference>
<keyword evidence="8 14" id="KW-0418">Kinase</keyword>
<keyword evidence="5" id="KW-0597">Phosphoprotein</keyword>
<evidence type="ECO:0000256" key="12">
    <source>
        <dbReference type="SAM" id="Phobius"/>
    </source>
</evidence>
<keyword evidence="4" id="KW-1003">Cell membrane</keyword>
<dbReference type="SUPFAM" id="SSF55874">
    <property type="entry name" value="ATPase domain of HSP90 chaperone/DNA topoisomerase II/histidine kinase"/>
    <property type="match status" value="1"/>
</dbReference>
<comment type="catalytic activity">
    <reaction evidence="1">
        <text>ATP + protein L-histidine = ADP + protein N-phospho-L-histidine.</text>
        <dbReference type="EC" id="2.7.13.3"/>
    </reaction>
</comment>
<dbReference type="Gene3D" id="1.10.287.130">
    <property type="match status" value="1"/>
</dbReference>
<dbReference type="RefSeq" id="WP_076004584.1">
    <property type="nucleotide sequence ID" value="NZ_CP018258.1"/>
</dbReference>
<dbReference type="SMART" id="SM00065">
    <property type="entry name" value="GAF"/>
    <property type="match status" value="1"/>
</dbReference>
<evidence type="ECO:0000313" key="14">
    <source>
        <dbReference type="EMBL" id="APV44978.1"/>
    </source>
</evidence>
<dbReference type="AlphaFoldDB" id="A0A1P8F950"/>
<dbReference type="STRING" id="1839801.Dform_01657"/>
<dbReference type="GO" id="GO:0005886">
    <property type="term" value="C:plasma membrane"/>
    <property type="evidence" value="ECO:0007669"/>
    <property type="project" value="UniProtKB-SubCell"/>
</dbReference>
<dbReference type="InterPro" id="IPR036890">
    <property type="entry name" value="HATPase_C_sf"/>
</dbReference>
<keyword evidence="11 12" id="KW-0472">Membrane</keyword>
<dbReference type="Pfam" id="PF01590">
    <property type="entry name" value="GAF"/>
    <property type="match status" value="1"/>
</dbReference>
<evidence type="ECO:0000256" key="9">
    <source>
        <dbReference type="ARBA" id="ARBA00022840"/>
    </source>
</evidence>
<dbReference type="Gene3D" id="3.30.450.40">
    <property type="match status" value="1"/>
</dbReference>
<dbReference type="Proteomes" id="UP000185934">
    <property type="component" value="Chromosome"/>
</dbReference>
<keyword evidence="15" id="KW-1185">Reference proteome</keyword>
<dbReference type="PANTHER" id="PTHR43047:SF63">
    <property type="entry name" value="HISTIDINE KINASE"/>
    <property type="match status" value="1"/>
</dbReference>
<dbReference type="InterPro" id="IPR003594">
    <property type="entry name" value="HATPase_dom"/>
</dbReference>
<dbReference type="EMBL" id="CP018258">
    <property type="protein sequence ID" value="APV44978.1"/>
    <property type="molecule type" value="Genomic_DNA"/>
</dbReference>
<organism evidence="14 15">
    <name type="scientific">Dehalogenimonas formicexedens</name>
    <dbReference type="NCBI Taxonomy" id="1839801"/>
    <lineage>
        <taxon>Bacteria</taxon>
        <taxon>Bacillati</taxon>
        <taxon>Chloroflexota</taxon>
        <taxon>Dehalococcoidia</taxon>
        <taxon>Dehalococcoidales</taxon>
        <taxon>Dehalococcoidaceae</taxon>
        <taxon>Dehalogenimonas</taxon>
    </lineage>
</organism>
<dbReference type="GO" id="GO:0000155">
    <property type="term" value="F:phosphorelay sensor kinase activity"/>
    <property type="evidence" value="ECO:0007669"/>
    <property type="project" value="InterPro"/>
</dbReference>
<evidence type="ECO:0000256" key="2">
    <source>
        <dbReference type="ARBA" id="ARBA00004236"/>
    </source>
</evidence>
<dbReference type="GO" id="GO:0009927">
    <property type="term" value="F:histidine phosphotransfer kinase activity"/>
    <property type="evidence" value="ECO:0007669"/>
    <property type="project" value="TreeGrafter"/>
</dbReference>
<dbReference type="InterPro" id="IPR036097">
    <property type="entry name" value="HisK_dim/P_sf"/>
</dbReference>
<dbReference type="Gene3D" id="3.30.565.10">
    <property type="entry name" value="Histidine kinase-like ATPase, C-terminal domain"/>
    <property type="match status" value="1"/>
</dbReference>
<feature type="transmembrane region" description="Helical" evidence="12">
    <location>
        <begin position="212"/>
        <end position="230"/>
    </location>
</feature>
<keyword evidence="12" id="KW-0812">Transmembrane</keyword>
<dbReference type="SMART" id="SM00387">
    <property type="entry name" value="HATPase_c"/>
    <property type="match status" value="1"/>
</dbReference>
<feature type="transmembrane region" description="Helical" evidence="12">
    <location>
        <begin position="180"/>
        <end position="200"/>
    </location>
</feature>
<evidence type="ECO:0000256" key="6">
    <source>
        <dbReference type="ARBA" id="ARBA00022679"/>
    </source>
</evidence>
<dbReference type="SMART" id="SM00388">
    <property type="entry name" value="HisKA"/>
    <property type="match status" value="1"/>
</dbReference>
<accession>A0A1P8F950</accession>
<dbReference type="InterPro" id="IPR004358">
    <property type="entry name" value="Sig_transdc_His_kin-like_C"/>
</dbReference>
<name>A0A1P8F950_9CHLR</name>
<dbReference type="Pfam" id="PF08448">
    <property type="entry name" value="PAS_4"/>
    <property type="match status" value="1"/>
</dbReference>
<protein>
    <recommendedName>
        <fullName evidence="3">histidine kinase</fullName>
        <ecNumber evidence="3">2.7.13.3</ecNumber>
    </recommendedName>
</protein>
<dbReference type="CDD" id="cd16922">
    <property type="entry name" value="HATPase_EvgS-ArcB-TorS-like"/>
    <property type="match status" value="1"/>
</dbReference>
<keyword evidence="9" id="KW-0067">ATP-binding</keyword>
<evidence type="ECO:0000256" key="11">
    <source>
        <dbReference type="ARBA" id="ARBA00023136"/>
    </source>
</evidence>
<evidence type="ECO:0000259" key="13">
    <source>
        <dbReference type="PROSITE" id="PS50109"/>
    </source>
</evidence>
<dbReference type="PRINTS" id="PR00344">
    <property type="entry name" value="BCTRLSENSOR"/>
</dbReference>
<feature type="domain" description="Histidine kinase" evidence="13">
    <location>
        <begin position="589"/>
        <end position="811"/>
    </location>
</feature>
<dbReference type="InterPro" id="IPR035965">
    <property type="entry name" value="PAS-like_dom_sf"/>
</dbReference>
<feature type="transmembrane region" description="Helical" evidence="12">
    <location>
        <begin position="145"/>
        <end position="168"/>
    </location>
</feature>
<comment type="subcellular location">
    <subcellularLocation>
        <location evidence="2">Cell membrane</location>
    </subcellularLocation>
</comment>
<dbReference type="InterPro" id="IPR031621">
    <property type="entry name" value="HisKA_7TM"/>
</dbReference>
<dbReference type="InterPro" id="IPR003018">
    <property type="entry name" value="GAF"/>
</dbReference>
<dbReference type="SUPFAM" id="SSF55785">
    <property type="entry name" value="PYP-like sensor domain (PAS domain)"/>
    <property type="match status" value="1"/>
</dbReference>
<dbReference type="FunFam" id="3.30.565.10:FF:000023">
    <property type="entry name" value="PAS domain-containing sensor histidine kinase"/>
    <property type="match status" value="1"/>
</dbReference>
<dbReference type="OrthoDB" id="139058at2"/>
<dbReference type="KEGG" id="dfo:Dform_01657"/>
<evidence type="ECO:0000256" key="8">
    <source>
        <dbReference type="ARBA" id="ARBA00022777"/>
    </source>
</evidence>
<dbReference type="Pfam" id="PF02518">
    <property type="entry name" value="HATPase_c"/>
    <property type="match status" value="1"/>
</dbReference>
<dbReference type="Pfam" id="PF16927">
    <property type="entry name" value="HisKA_7TM"/>
    <property type="match status" value="1"/>
</dbReference>
<dbReference type="Pfam" id="PF00512">
    <property type="entry name" value="HisKA"/>
    <property type="match status" value="1"/>
</dbReference>